<dbReference type="PANTHER" id="PTHR43266">
    <property type="entry name" value="MACROLIDE-EFFLUX PROTEIN"/>
    <property type="match status" value="1"/>
</dbReference>
<dbReference type="SUPFAM" id="SSF103473">
    <property type="entry name" value="MFS general substrate transporter"/>
    <property type="match status" value="1"/>
</dbReference>
<keyword evidence="6 7" id="KW-0472">Membrane</keyword>
<feature type="transmembrane region" description="Helical" evidence="7">
    <location>
        <begin position="251"/>
        <end position="272"/>
    </location>
</feature>
<name>A0A543BL21_9MICO</name>
<sequence length="416" mass="43514">MLRVLRNGTYAKLFSAQVLALLGTGLLTVALGLLAFDIAGDAAGSVLGTALTIKMVAYVGVAPLIAAVVDRLPKKAVLVAADLVRLVIALSLPFVTEAWQIYLLVFVLQSASATFTPAFQALIPTVLPEPSDYTRALSLSRLAYDLESLLSPTIAAALLTVVSYNNLFVGTAVGFVLSATLVLASRLPRRVHEPSTTTFWQRLLLGVRVFARTDTLRFLLLTNIVVAAGTAIVLVNSVVYAKGLFGLDDTALAITLACYGIGSLIVALNVPWIVDRIGVVRTMMAGAAVITIGLITAAIVTAVDTESGTGWGWLLATWVLLGMGTSLVNTPSSRLLADASTPSNRNLVYTAQFALSHACFLITYPIAGWIGAASLTLAALVLTVVATFAAGAAITFAASRRLSTSSDAPAPALIRE</sequence>
<dbReference type="Gene3D" id="1.20.1250.20">
    <property type="entry name" value="MFS general substrate transporter like domains"/>
    <property type="match status" value="2"/>
</dbReference>
<keyword evidence="10" id="KW-1185">Reference proteome</keyword>
<feature type="transmembrane region" description="Helical" evidence="7">
    <location>
        <begin position="309"/>
        <end position="328"/>
    </location>
</feature>
<dbReference type="RefSeq" id="WP_141871459.1">
    <property type="nucleotide sequence ID" value="NZ_VFOX01000001.1"/>
</dbReference>
<dbReference type="EMBL" id="VFOX01000001">
    <property type="protein sequence ID" value="TQL85516.1"/>
    <property type="molecule type" value="Genomic_DNA"/>
</dbReference>
<proteinExistence type="predicted"/>
<feature type="transmembrane region" description="Helical" evidence="7">
    <location>
        <begin position="349"/>
        <end position="371"/>
    </location>
</feature>
<reference evidence="9 10" key="1">
    <citation type="submission" date="2019-06" db="EMBL/GenBank/DDBJ databases">
        <title>Sequencing the genomes of 1000 actinobacteria strains.</title>
        <authorList>
            <person name="Klenk H.-P."/>
        </authorList>
    </citation>
    <scope>NUCLEOTIDE SEQUENCE [LARGE SCALE GENOMIC DNA]</scope>
    <source>
        <strain evidence="9 10">DSM 20169</strain>
    </source>
</reference>
<dbReference type="InterPro" id="IPR020846">
    <property type="entry name" value="MFS_dom"/>
</dbReference>
<evidence type="ECO:0000256" key="7">
    <source>
        <dbReference type="SAM" id="Phobius"/>
    </source>
</evidence>
<evidence type="ECO:0000256" key="2">
    <source>
        <dbReference type="ARBA" id="ARBA00022448"/>
    </source>
</evidence>
<dbReference type="Proteomes" id="UP000317209">
    <property type="component" value="Unassembled WGS sequence"/>
</dbReference>
<dbReference type="GO" id="GO:0005886">
    <property type="term" value="C:plasma membrane"/>
    <property type="evidence" value="ECO:0007669"/>
    <property type="project" value="UniProtKB-SubCell"/>
</dbReference>
<keyword evidence="3" id="KW-1003">Cell membrane</keyword>
<dbReference type="AlphaFoldDB" id="A0A543BL21"/>
<keyword evidence="5 7" id="KW-1133">Transmembrane helix</keyword>
<feature type="domain" description="Major facilitator superfamily (MFS) profile" evidence="8">
    <location>
        <begin position="9"/>
        <end position="401"/>
    </location>
</feature>
<protein>
    <submittedName>
        <fullName evidence="9">MFS transporter</fullName>
    </submittedName>
</protein>
<evidence type="ECO:0000259" key="8">
    <source>
        <dbReference type="PROSITE" id="PS50850"/>
    </source>
</evidence>
<evidence type="ECO:0000256" key="5">
    <source>
        <dbReference type="ARBA" id="ARBA00022989"/>
    </source>
</evidence>
<evidence type="ECO:0000313" key="10">
    <source>
        <dbReference type="Proteomes" id="UP000317209"/>
    </source>
</evidence>
<feature type="transmembrane region" description="Helical" evidence="7">
    <location>
        <begin position="284"/>
        <end position="303"/>
    </location>
</feature>
<feature type="transmembrane region" description="Helical" evidence="7">
    <location>
        <begin position="42"/>
        <end position="69"/>
    </location>
</feature>
<evidence type="ECO:0000256" key="6">
    <source>
        <dbReference type="ARBA" id="ARBA00023136"/>
    </source>
</evidence>
<dbReference type="InterPro" id="IPR011701">
    <property type="entry name" value="MFS"/>
</dbReference>
<organism evidence="9 10">
    <name type="scientific">Microbacterium saperdae</name>
    <dbReference type="NCBI Taxonomy" id="69368"/>
    <lineage>
        <taxon>Bacteria</taxon>
        <taxon>Bacillati</taxon>
        <taxon>Actinomycetota</taxon>
        <taxon>Actinomycetes</taxon>
        <taxon>Micrococcales</taxon>
        <taxon>Microbacteriaceae</taxon>
        <taxon>Microbacterium</taxon>
    </lineage>
</organism>
<dbReference type="PROSITE" id="PS50850">
    <property type="entry name" value="MFS"/>
    <property type="match status" value="1"/>
</dbReference>
<dbReference type="OrthoDB" id="4368225at2"/>
<dbReference type="Pfam" id="PF07690">
    <property type="entry name" value="MFS_1"/>
    <property type="match status" value="1"/>
</dbReference>
<comment type="subcellular location">
    <subcellularLocation>
        <location evidence="1">Cell membrane</location>
        <topology evidence="1">Multi-pass membrane protein</topology>
    </subcellularLocation>
</comment>
<dbReference type="InterPro" id="IPR036259">
    <property type="entry name" value="MFS_trans_sf"/>
</dbReference>
<feature type="transmembrane region" description="Helical" evidence="7">
    <location>
        <begin position="12"/>
        <end position="36"/>
    </location>
</feature>
<accession>A0A543BL21</accession>
<evidence type="ECO:0000256" key="1">
    <source>
        <dbReference type="ARBA" id="ARBA00004651"/>
    </source>
</evidence>
<keyword evidence="4 7" id="KW-0812">Transmembrane</keyword>
<feature type="transmembrane region" description="Helical" evidence="7">
    <location>
        <begin position="218"/>
        <end position="239"/>
    </location>
</feature>
<dbReference type="PANTHER" id="PTHR43266:SF2">
    <property type="entry name" value="MAJOR FACILITATOR SUPERFAMILY (MFS) PROFILE DOMAIN-CONTAINING PROTEIN"/>
    <property type="match status" value="1"/>
</dbReference>
<keyword evidence="2" id="KW-0813">Transport</keyword>
<gene>
    <name evidence="9" type="ORF">FB560_1133</name>
</gene>
<evidence type="ECO:0000313" key="9">
    <source>
        <dbReference type="EMBL" id="TQL85516.1"/>
    </source>
</evidence>
<dbReference type="GO" id="GO:0022857">
    <property type="term" value="F:transmembrane transporter activity"/>
    <property type="evidence" value="ECO:0007669"/>
    <property type="project" value="InterPro"/>
</dbReference>
<comment type="caution">
    <text evidence="9">The sequence shown here is derived from an EMBL/GenBank/DDBJ whole genome shotgun (WGS) entry which is preliminary data.</text>
</comment>
<feature type="transmembrane region" description="Helical" evidence="7">
    <location>
        <begin position="377"/>
        <end position="398"/>
    </location>
</feature>
<evidence type="ECO:0000256" key="3">
    <source>
        <dbReference type="ARBA" id="ARBA00022475"/>
    </source>
</evidence>
<evidence type="ECO:0000256" key="4">
    <source>
        <dbReference type="ARBA" id="ARBA00022692"/>
    </source>
</evidence>
<dbReference type="CDD" id="cd06173">
    <property type="entry name" value="MFS_MefA_like"/>
    <property type="match status" value="1"/>
</dbReference>